<dbReference type="InterPro" id="IPR000743">
    <property type="entry name" value="Glyco_hydro_28"/>
</dbReference>
<proteinExistence type="inferred from homology"/>
<dbReference type="InterPro" id="IPR006626">
    <property type="entry name" value="PbH1"/>
</dbReference>
<comment type="caution">
    <text evidence="6">The sequence shown here is derived from an EMBL/GenBank/DDBJ whole genome shotgun (WGS) entry which is preliminary data.</text>
</comment>
<dbReference type="PANTHER" id="PTHR31339">
    <property type="entry name" value="PECTIN LYASE-RELATED"/>
    <property type="match status" value="1"/>
</dbReference>
<reference evidence="6 7" key="1">
    <citation type="submission" date="2022-09" db="EMBL/GenBank/DDBJ databases">
        <title>Enrichment on poylsaccharides allowed isolation of novel metabolic and taxonomic groups of Haloarchaea.</title>
        <authorList>
            <person name="Sorokin D.Y."/>
            <person name="Elcheninov A.G."/>
            <person name="Khizhniak T.V."/>
            <person name="Kolganova T.V."/>
            <person name="Kublanov I.V."/>
        </authorList>
    </citation>
    <scope>NUCLEOTIDE SEQUENCE [LARGE SCALE GENOMIC DNA]</scope>
    <source>
        <strain evidence="6 7">AArc-m2/3/4</strain>
    </source>
</reference>
<evidence type="ECO:0000313" key="7">
    <source>
        <dbReference type="Proteomes" id="UP001320972"/>
    </source>
</evidence>
<keyword evidence="3" id="KW-0326">Glycosidase</keyword>
<feature type="region of interest" description="Disordered" evidence="4">
    <location>
        <begin position="1"/>
        <end position="23"/>
    </location>
</feature>
<evidence type="ECO:0000313" key="6">
    <source>
        <dbReference type="EMBL" id="MCU4973461.1"/>
    </source>
</evidence>
<evidence type="ECO:0000256" key="1">
    <source>
        <dbReference type="ARBA" id="ARBA00008834"/>
    </source>
</evidence>
<feature type="domain" description="Rhamnogalacturonase A/B/Epimerase-like pectate lyase" evidence="5">
    <location>
        <begin position="10"/>
        <end position="51"/>
    </location>
</feature>
<dbReference type="InterPro" id="IPR011050">
    <property type="entry name" value="Pectin_lyase_fold/virulence"/>
</dbReference>
<dbReference type="InterPro" id="IPR051801">
    <property type="entry name" value="GH28_Enzymes"/>
</dbReference>
<sequence length="519" mass="56003">MQTTSGARFDVREFGATGDGTTRDTDAIQSALEECADAGGTVLVPPGDYLTAPLSVGDDTTLHLEAGATIRFVGDYEAFPTVESRWEGWEQAGFHPCLWVTDAENVAITGRGTIDGGGEYWWDFLDCSEAELPAGLRDRLAEFDERNGKADDVSSFTLRPPLFQIHESTNVSVSGVTLRNSPFWNTHVVYSENVTIHDVNVENPADAPNGDGIDIDSSQYVRVSDTYINAGDDAICIKSGKNAEGREIGRPAARITVTNCTVEAGHGGVVIGSEMSGDVRDVTVSNCTFTDTDRGVRIKTQRDRGGVVEDLRFDTIVMRRVACPFVINGYYFTDIDSEPEPVDDGTPLVRNVHFHDITAREVESAGFFAGLPEQRFEGLSFSNVRIDATRSLEATDLSPAMADGYDQEHALFCKSIADVSFTDVTVRTPDGPALRIAETDAVSFDDVRLEHAGDEPAIDLENVDEARVRSCALSASGSESSPFLRACGSGRVSLAGNHGSIAQSVDVTEEITLTLETSE</sequence>
<comment type="similarity">
    <text evidence="1">Belongs to the glycosyl hydrolase 28 family.</text>
</comment>
<dbReference type="PROSITE" id="PS00502">
    <property type="entry name" value="POLYGALACTURONASE"/>
    <property type="match status" value="1"/>
</dbReference>
<dbReference type="SMART" id="SM00710">
    <property type="entry name" value="PbH1"/>
    <property type="match status" value="6"/>
</dbReference>
<dbReference type="Gene3D" id="2.160.20.10">
    <property type="entry name" value="Single-stranded right-handed beta-helix, Pectin lyase-like"/>
    <property type="match status" value="1"/>
</dbReference>
<dbReference type="InterPro" id="IPR012334">
    <property type="entry name" value="Pectin_lyas_fold"/>
</dbReference>
<dbReference type="SUPFAM" id="SSF51126">
    <property type="entry name" value="Pectin lyase-like"/>
    <property type="match status" value="1"/>
</dbReference>
<dbReference type="EMBL" id="JAOPKB010000006">
    <property type="protein sequence ID" value="MCU4973461.1"/>
    <property type="molecule type" value="Genomic_DNA"/>
</dbReference>
<dbReference type="Pfam" id="PF00295">
    <property type="entry name" value="Glyco_hydro_28"/>
    <property type="match status" value="1"/>
</dbReference>
<name>A0ABT2QEZ3_9EURY</name>
<dbReference type="GO" id="GO:0016787">
    <property type="term" value="F:hydrolase activity"/>
    <property type="evidence" value="ECO:0007669"/>
    <property type="project" value="UniProtKB-KW"/>
</dbReference>
<accession>A0ABT2QEZ3</accession>
<evidence type="ECO:0000259" key="5">
    <source>
        <dbReference type="Pfam" id="PF12708"/>
    </source>
</evidence>
<protein>
    <submittedName>
        <fullName evidence="6">Glycoside hydrolase family 28 protein</fullName>
    </submittedName>
</protein>
<dbReference type="PANTHER" id="PTHR31339:SF9">
    <property type="entry name" value="PLASMIN AND FIBRONECTIN-BINDING PROTEIN A"/>
    <property type="match status" value="1"/>
</dbReference>
<dbReference type="RefSeq" id="WP_338007970.1">
    <property type="nucleotide sequence ID" value="NZ_JAOPKB010000006.1"/>
</dbReference>
<keyword evidence="7" id="KW-1185">Reference proteome</keyword>
<dbReference type="Proteomes" id="UP001320972">
    <property type="component" value="Unassembled WGS sequence"/>
</dbReference>
<gene>
    <name evidence="6" type="ORF">OB955_11990</name>
</gene>
<dbReference type="InterPro" id="IPR024535">
    <property type="entry name" value="RHGA/B-epi-like_pectate_lyase"/>
</dbReference>
<dbReference type="Pfam" id="PF12708">
    <property type="entry name" value="Pect-lyase_RHGA_epim"/>
    <property type="match status" value="1"/>
</dbReference>
<organism evidence="6 7">
    <name type="scientific">Natronoglomus mannanivorans</name>
    <dbReference type="NCBI Taxonomy" id="2979990"/>
    <lineage>
        <taxon>Archaea</taxon>
        <taxon>Methanobacteriati</taxon>
        <taxon>Methanobacteriota</taxon>
        <taxon>Stenosarchaea group</taxon>
        <taxon>Halobacteria</taxon>
        <taxon>Halobacteriales</taxon>
        <taxon>Natrialbaceae</taxon>
        <taxon>Natronoglomus</taxon>
    </lineage>
</organism>
<evidence type="ECO:0000256" key="2">
    <source>
        <dbReference type="ARBA" id="ARBA00022801"/>
    </source>
</evidence>
<keyword evidence="2 6" id="KW-0378">Hydrolase</keyword>
<evidence type="ECO:0000256" key="4">
    <source>
        <dbReference type="SAM" id="MobiDB-lite"/>
    </source>
</evidence>
<evidence type="ECO:0000256" key="3">
    <source>
        <dbReference type="ARBA" id="ARBA00023295"/>
    </source>
</evidence>